<proteinExistence type="predicted"/>
<dbReference type="InterPro" id="IPR012967">
    <property type="entry name" value="COMT_dimerisation"/>
</dbReference>
<dbReference type="InterPro" id="IPR036388">
    <property type="entry name" value="WH-like_DNA-bd_sf"/>
</dbReference>
<protein>
    <recommendedName>
        <fullName evidence="1">O-methyltransferase dimerisation domain-containing protein</fullName>
    </recommendedName>
</protein>
<dbReference type="SUPFAM" id="SSF46785">
    <property type="entry name" value="Winged helix' DNA-binding domain"/>
    <property type="match status" value="1"/>
</dbReference>
<dbReference type="Gene3D" id="1.10.10.10">
    <property type="entry name" value="Winged helix-like DNA-binding domain superfamily/Winged helix DNA-binding domain"/>
    <property type="match status" value="1"/>
</dbReference>
<evidence type="ECO:0000259" key="1">
    <source>
        <dbReference type="Pfam" id="PF08100"/>
    </source>
</evidence>
<sequence>MAPKAPSRISQLAAIIYSNTEKLDALCAAESIPSPSFEVEIPPNAPAAFEQSRNEVLVATDELFDLMLGPRQLAECDPLQASFNHTSLIGIQAIVRYGIADHLKHDEEVTFSELAERCQLPANDLTRMLRQAMTRHIFKEPRKGYVAHTAASKCYIDEPLLKDWVYLALEEIWPAAVYMLDALDKWKGSGEPNHTVSLKRNFVKHETKVVLGIQHS</sequence>
<feature type="domain" description="O-methyltransferase dimerisation" evidence="1">
    <location>
        <begin position="91"/>
        <end position="156"/>
    </location>
</feature>
<dbReference type="PANTHER" id="PTHR43712">
    <property type="entry name" value="PUTATIVE (AFU_ORTHOLOGUE AFUA_4G14580)-RELATED"/>
    <property type="match status" value="1"/>
</dbReference>
<gene>
    <name evidence="2" type="ORF">AOQ84DRAFT_296670</name>
</gene>
<dbReference type="PANTHER" id="PTHR43712:SF12">
    <property type="entry name" value="STERIGMATOCYSTIN 8-O-METHYLTRANSFERASE"/>
    <property type="match status" value="1"/>
</dbReference>
<dbReference type="OrthoDB" id="1606438at2759"/>
<organism evidence="2 3">
    <name type="scientific">Glonium stellatum</name>
    <dbReference type="NCBI Taxonomy" id="574774"/>
    <lineage>
        <taxon>Eukaryota</taxon>
        <taxon>Fungi</taxon>
        <taxon>Dikarya</taxon>
        <taxon>Ascomycota</taxon>
        <taxon>Pezizomycotina</taxon>
        <taxon>Dothideomycetes</taxon>
        <taxon>Pleosporomycetidae</taxon>
        <taxon>Gloniales</taxon>
        <taxon>Gloniaceae</taxon>
        <taxon>Glonium</taxon>
    </lineage>
</organism>
<evidence type="ECO:0000313" key="3">
    <source>
        <dbReference type="Proteomes" id="UP000250140"/>
    </source>
</evidence>
<reference evidence="2 3" key="1">
    <citation type="journal article" date="2016" name="Nat. Commun.">
        <title>Ectomycorrhizal ecology is imprinted in the genome of the dominant symbiotic fungus Cenococcum geophilum.</title>
        <authorList>
            <consortium name="DOE Joint Genome Institute"/>
            <person name="Peter M."/>
            <person name="Kohler A."/>
            <person name="Ohm R.A."/>
            <person name="Kuo A."/>
            <person name="Krutzmann J."/>
            <person name="Morin E."/>
            <person name="Arend M."/>
            <person name="Barry K.W."/>
            <person name="Binder M."/>
            <person name="Choi C."/>
            <person name="Clum A."/>
            <person name="Copeland A."/>
            <person name="Grisel N."/>
            <person name="Haridas S."/>
            <person name="Kipfer T."/>
            <person name="LaButti K."/>
            <person name="Lindquist E."/>
            <person name="Lipzen A."/>
            <person name="Maire R."/>
            <person name="Meier B."/>
            <person name="Mihaltcheva S."/>
            <person name="Molinier V."/>
            <person name="Murat C."/>
            <person name="Poggeler S."/>
            <person name="Quandt C.A."/>
            <person name="Sperisen C."/>
            <person name="Tritt A."/>
            <person name="Tisserant E."/>
            <person name="Crous P.W."/>
            <person name="Henrissat B."/>
            <person name="Nehls U."/>
            <person name="Egli S."/>
            <person name="Spatafora J.W."/>
            <person name="Grigoriev I.V."/>
            <person name="Martin F.M."/>
        </authorList>
    </citation>
    <scope>NUCLEOTIDE SEQUENCE [LARGE SCALE GENOMIC DNA]</scope>
    <source>
        <strain evidence="2 3">CBS 207.34</strain>
    </source>
</reference>
<dbReference type="InterPro" id="IPR036390">
    <property type="entry name" value="WH_DNA-bd_sf"/>
</dbReference>
<dbReference type="Proteomes" id="UP000250140">
    <property type="component" value="Unassembled WGS sequence"/>
</dbReference>
<dbReference type="EMBL" id="KV750021">
    <property type="protein sequence ID" value="OCL06612.1"/>
    <property type="molecule type" value="Genomic_DNA"/>
</dbReference>
<name>A0A8E2EX92_9PEZI</name>
<evidence type="ECO:0000313" key="2">
    <source>
        <dbReference type="EMBL" id="OCL06612.1"/>
    </source>
</evidence>
<keyword evidence="3" id="KW-1185">Reference proteome</keyword>
<accession>A0A8E2EX92</accession>
<dbReference type="AlphaFoldDB" id="A0A8E2EX92"/>
<dbReference type="Pfam" id="PF08100">
    <property type="entry name" value="Dimerisation"/>
    <property type="match status" value="1"/>
</dbReference>